<keyword evidence="2" id="KW-1185">Reference proteome</keyword>
<accession>H8YVJ5</accession>
<evidence type="ECO:0000313" key="2">
    <source>
        <dbReference type="Proteomes" id="UP000002964"/>
    </source>
</evidence>
<reference evidence="2" key="1">
    <citation type="submission" date="2011-06" db="EMBL/GenBank/DDBJ databases">
        <authorList>
            <consortium name="US DOE Joint Genome Institute (JGI-PGF)"/>
            <person name="Lucas S."/>
            <person name="Han J."/>
            <person name="Lapidus A."/>
            <person name="Cheng J.-F."/>
            <person name="Goodwin L."/>
            <person name="Pitluck S."/>
            <person name="Peters L."/>
            <person name="Land M.L."/>
            <person name="Hauser L."/>
            <person name="Vogl K."/>
            <person name="Liu Z."/>
            <person name="Overmann J."/>
            <person name="Frigaard N.-U."/>
            <person name="Bryant D.A."/>
            <person name="Woyke T.J."/>
        </authorList>
    </citation>
    <scope>NUCLEOTIDE SEQUENCE [LARGE SCALE GENOMIC DNA]</scope>
    <source>
        <strain evidence="2">970</strain>
    </source>
</reference>
<protein>
    <submittedName>
        <fullName evidence="1">Uncharacterized protein</fullName>
    </submittedName>
</protein>
<name>H8YVJ5_9GAMM</name>
<dbReference type="EMBL" id="JH603163">
    <property type="protein sequence ID" value="EIC23935.1"/>
    <property type="molecule type" value="Genomic_DNA"/>
</dbReference>
<dbReference type="RefSeq" id="WP_009146558.1">
    <property type="nucleotide sequence ID" value="NZ_CP121471.1"/>
</dbReference>
<dbReference type="AlphaFoldDB" id="H8YVJ5"/>
<dbReference type="OrthoDB" id="9803968at2"/>
<organism evidence="1 2">
    <name type="scientific">Thiorhodovibrio frisius</name>
    <dbReference type="NCBI Taxonomy" id="631362"/>
    <lineage>
        <taxon>Bacteria</taxon>
        <taxon>Pseudomonadati</taxon>
        <taxon>Pseudomonadota</taxon>
        <taxon>Gammaproteobacteria</taxon>
        <taxon>Chromatiales</taxon>
        <taxon>Chromatiaceae</taxon>
        <taxon>Thiorhodovibrio</taxon>
    </lineage>
</organism>
<evidence type="ECO:0000313" key="1">
    <source>
        <dbReference type="EMBL" id="EIC23935.1"/>
    </source>
</evidence>
<dbReference type="STRING" id="631362.Thi970DRAFT_00070"/>
<dbReference type="HOGENOM" id="CLU_2262548_0_0_6"/>
<proteinExistence type="predicted"/>
<reference evidence="1 2" key="2">
    <citation type="submission" date="2011-11" db="EMBL/GenBank/DDBJ databases">
        <authorList>
            <consortium name="US DOE Joint Genome Institute"/>
            <person name="Lucas S."/>
            <person name="Han J."/>
            <person name="Lapidus A."/>
            <person name="Cheng J.-F."/>
            <person name="Goodwin L."/>
            <person name="Pitluck S."/>
            <person name="Peters L."/>
            <person name="Ovchinnikova G."/>
            <person name="Zhang X."/>
            <person name="Detter J.C."/>
            <person name="Han C."/>
            <person name="Tapia R."/>
            <person name="Land M."/>
            <person name="Hauser L."/>
            <person name="Kyrpides N."/>
            <person name="Ivanova N."/>
            <person name="Pagani I."/>
            <person name="Vogl K."/>
            <person name="Liu Z."/>
            <person name="Overmann J."/>
            <person name="Frigaard N.-U."/>
            <person name="Bryant D."/>
            <person name="Woyke T."/>
        </authorList>
    </citation>
    <scope>NUCLEOTIDE SEQUENCE [LARGE SCALE GENOMIC DNA]</scope>
    <source>
        <strain evidence="1 2">970</strain>
    </source>
</reference>
<sequence length="103" mass="11299">MKLRFNTFDCRLLWSRYAQSRRPALLLVNARSPGDLIAVASVELPGVDLDANEIAIKDFGPSAGALDALRAAWVISKPLRFVEVGERAIPICKLLVDAETVVH</sequence>
<gene>
    <name evidence="1" type="ORF">Thi970DRAFT_00070</name>
</gene>
<dbReference type="Proteomes" id="UP000002964">
    <property type="component" value="Unassembled WGS sequence"/>
</dbReference>